<comment type="caution">
    <text evidence="1">The sequence shown here is derived from an EMBL/GenBank/DDBJ whole genome shotgun (WGS) entry which is preliminary data.</text>
</comment>
<dbReference type="RefSeq" id="WP_003063998.1">
    <property type="nucleotide sequence ID" value="NZ_PKIB01000001.1"/>
</dbReference>
<gene>
    <name evidence="1" type="ORF">CYK21_00895</name>
</gene>
<sequence length="213" mass="25601">MMKIYFGNDEENNLLVKKRLESFKIDYEEHSSKDIDYQTLLNWFTNSSDMFEFLQPRLMRYKLDNRLIFSQFVLKILNDIDNSLKLPLAVTDTNIIPGLTPGEVTIFLPPEYRKTERIQLYHQLNQLDTERRFWRNLKIFREQSGLRWFEFNQLMFSDTSDDLGEVKRAKDNFFAYKRNLKIPPQEQIEKAAKVLMIEPEDFFTKTVSDLQNF</sequence>
<evidence type="ECO:0000313" key="1">
    <source>
        <dbReference type="EMBL" id="PLA54701.1"/>
    </source>
</evidence>
<name>A0A2I1YII1_STRMC</name>
<proteinExistence type="predicted"/>
<protein>
    <submittedName>
        <fullName evidence="1">Uncharacterized protein</fullName>
    </submittedName>
</protein>
<dbReference type="Proteomes" id="UP000235073">
    <property type="component" value="Unassembled WGS sequence"/>
</dbReference>
<dbReference type="EMBL" id="PKIB01000001">
    <property type="protein sequence ID" value="PLA54701.1"/>
    <property type="molecule type" value="Genomic_DNA"/>
</dbReference>
<reference evidence="1 2" key="1">
    <citation type="submission" date="2017-12" db="EMBL/GenBank/DDBJ databases">
        <title>Phylogenetic diversity of female urinary microbiome.</title>
        <authorList>
            <person name="Thomas-White K."/>
            <person name="Wolfe A.J."/>
        </authorList>
    </citation>
    <scope>NUCLEOTIDE SEQUENCE [LARGE SCALE GENOMIC DNA]</scope>
    <source>
        <strain evidence="1 2">UMB0733</strain>
    </source>
</reference>
<accession>A0A2I1YII1</accession>
<evidence type="ECO:0000313" key="2">
    <source>
        <dbReference type="Proteomes" id="UP000235073"/>
    </source>
</evidence>
<organism evidence="1 2">
    <name type="scientific">Streptococcus macedonicus</name>
    <name type="common">Streptococcus gallolyticus macedonicus</name>
    <dbReference type="NCBI Taxonomy" id="59310"/>
    <lineage>
        <taxon>Bacteria</taxon>
        <taxon>Bacillati</taxon>
        <taxon>Bacillota</taxon>
        <taxon>Bacilli</taxon>
        <taxon>Lactobacillales</taxon>
        <taxon>Streptococcaceae</taxon>
        <taxon>Streptococcus</taxon>
    </lineage>
</organism>
<dbReference type="GeneID" id="64018455"/>
<dbReference type="AlphaFoldDB" id="A0A2I1YII1"/>